<dbReference type="CDD" id="cd00086">
    <property type="entry name" value="homeodomain"/>
    <property type="match status" value="1"/>
</dbReference>
<dbReference type="PANTHER" id="PTHR46123:SF9">
    <property type="entry name" value="HOMEOBOX PROTEIN PROPHET OF PIT-1"/>
    <property type="match status" value="1"/>
</dbReference>
<keyword evidence="4 5" id="KW-0539">Nucleus</keyword>
<name>A0A1L8FK81_XENLA</name>
<feature type="compositionally biased region" description="Basic and acidic residues" evidence="7">
    <location>
        <begin position="1"/>
        <end position="15"/>
    </location>
</feature>
<keyword evidence="8" id="KW-1185">Reference proteome</keyword>
<dbReference type="GO" id="GO:0000977">
    <property type="term" value="F:RNA polymerase II transcription regulatory region sequence-specific DNA binding"/>
    <property type="evidence" value="ECO:0000318"/>
    <property type="project" value="GO_Central"/>
</dbReference>
<dbReference type="InterPro" id="IPR001356">
    <property type="entry name" value="HD"/>
</dbReference>
<feature type="region of interest" description="Disordered" evidence="7">
    <location>
        <begin position="1"/>
        <end position="30"/>
    </location>
</feature>
<accession>A0A1L8FK81</accession>
<organism evidence="8 9">
    <name type="scientific">Xenopus laevis</name>
    <name type="common">African clawed frog</name>
    <dbReference type="NCBI Taxonomy" id="8355"/>
    <lineage>
        <taxon>Eukaryota</taxon>
        <taxon>Metazoa</taxon>
        <taxon>Chordata</taxon>
        <taxon>Craniata</taxon>
        <taxon>Vertebrata</taxon>
        <taxon>Euteleostomi</taxon>
        <taxon>Amphibia</taxon>
        <taxon>Batrachia</taxon>
        <taxon>Anura</taxon>
        <taxon>Pipoidea</taxon>
        <taxon>Pipidae</taxon>
        <taxon>Xenopodinae</taxon>
        <taxon>Xenopus</taxon>
        <taxon>Xenopus</taxon>
    </lineage>
</organism>
<evidence type="ECO:0000256" key="6">
    <source>
        <dbReference type="RuleBase" id="RU000682"/>
    </source>
</evidence>
<keyword evidence="3 5" id="KW-0371">Homeobox</keyword>
<dbReference type="PROSITE" id="PS00027">
    <property type="entry name" value="HOMEOBOX_1"/>
    <property type="match status" value="1"/>
</dbReference>
<dbReference type="PROSITE" id="PS50071">
    <property type="entry name" value="HOMEOBOX_2"/>
    <property type="match status" value="1"/>
</dbReference>
<dbReference type="CTD" id="108696287"/>
<evidence type="ECO:0000313" key="10">
    <source>
        <dbReference type="Xenbase" id="XB-GENE-22065714"/>
    </source>
</evidence>
<dbReference type="GO" id="GO:0000981">
    <property type="term" value="F:DNA-binding transcription factor activity, RNA polymerase II-specific"/>
    <property type="evidence" value="ECO:0000318"/>
    <property type="project" value="GO_Central"/>
</dbReference>
<dbReference type="GeneID" id="108696287"/>
<dbReference type="AGR" id="Xenbase:XB-GENE-22065714"/>
<evidence type="ECO:0000313" key="9">
    <source>
        <dbReference type="RefSeq" id="XP_018081018.1"/>
    </source>
</evidence>
<evidence type="ECO:0000256" key="2">
    <source>
        <dbReference type="ARBA" id="ARBA00023125"/>
    </source>
</evidence>
<dbReference type="OMA" id="EEFQPCW"/>
<keyword evidence="2 5" id="KW-0238">DNA-binding</keyword>
<protein>
    <submittedName>
        <fullName evidence="9">Pituitary homeobox 3</fullName>
    </submittedName>
</protein>
<dbReference type="GO" id="GO:0006357">
    <property type="term" value="P:regulation of transcription by RNA polymerase II"/>
    <property type="evidence" value="ECO:0000318"/>
    <property type="project" value="GO_Central"/>
</dbReference>
<dbReference type="GO" id="GO:0005634">
    <property type="term" value="C:nucleus"/>
    <property type="evidence" value="ECO:0000318"/>
    <property type="project" value="GO_Central"/>
</dbReference>
<dbReference type="PaxDb" id="8355-A0A1L8FK81"/>
<comment type="subcellular location">
    <subcellularLocation>
        <location evidence="1 5 6">Nucleus</location>
    </subcellularLocation>
</comment>
<dbReference type="SUPFAM" id="SSF46689">
    <property type="entry name" value="Homeodomain-like"/>
    <property type="match status" value="1"/>
</dbReference>
<dbReference type="Xenbase" id="XB-GENE-22065714">
    <property type="gene designation" value="duxa.L"/>
</dbReference>
<evidence type="ECO:0000256" key="4">
    <source>
        <dbReference type="ARBA" id="ARBA00023242"/>
    </source>
</evidence>
<dbReference type="Proteomes" id="UP000186698">
    <property type="component" value="Chromosome 7L"/>
</dbReference>
<dbReference type="Bgee" id="108696287">
    <property type="expression patterns" value="Expressed in gastrula"/>
</dbReference>
<dbReference type="InterPro" id="IPR009057">
    <property type="entry name" value="Homeodomain-like_sf"/>
</dbReference>
<gene>
    <name evidence="10" type="primary">duxa.L</name>
    <name evidence="10" type="synonym">LOC100496651.L</name>
</gene>
<feature type="DNA-binding region" description="Homeobox" evidence="5">
    <location>
        <begin position="26"/>
        <end position="85"/>
    </location>
</feature>
<dbReference type="KEGG" id="xla:108696287"/>
<evidence type="ECO:0000313" key="8">
    <source>
        <dbReference type="Proteomes" id="UP000186698"/>
    </source>
</evidence>
<dbReference type="Pfam" id="PF00046">
    <property type="entry name" value="Homeodomain"/>
    <property type="match status" value="1"/>
</dbReference>
<dbReference type="RefSeq" id="XP_018081018.1">
    <property type="nucleotide sequence ID" value="XM_018225529.2"/>
</dbReference>
<sequence>MHAEREKIQDKDTQERGSSNHFHGKTRRRRTVYSQAHLDLLLSTFDTDPYPGIAVRERLSQLTGVHESRIQVWFQNRRARKKSVHERENVQNTNEWQQYNHISKTNKSSQAEWISKNNGHYKNQEFGFGNRSVNSYPYTNSSKSSALRFPLPFQWPKPMQASFNHLASVYPPRISDSRTQQHQVFIRQISTSHLTPAISILHSKDCVSQPESVSYGTMQEWSLEQMLEEFQPCWTNVADNFIDNINKVCHSVH</sequence>
<evidence type="ECO:0000256" key="1">
    <source>
        <dbReference type="ARBA" id="ARBA00004123"/>
    </source>
</evidence>
<dbReference type="SMART" id="SM00389">
    <property type="entry name" value="HOX"/>
    <property type="match status" value="1"/>
</dbReference>
<dbReference type="InterPro" id="IPR017970">
    <property type="entry name" value="Homeobox_CS"/>
</dbReference>
<dbReference type="Gene3D" id="1.10.10.60">
    <property type="entry name" value="Homeodomain-like"/>
    <property type="match status" value="1"/>
</dbReference>
<proteinExistence type="predicted"/>
<evidence type="ECO:0000256" key="5">
    <source>
        <dbReference type="PROSITE-ProRule" id="PRU00108"/>
    </source>
</evidence>
<dbReference type="STRING" id="8355.A0A1L8FK81"/>
<evidence type="ECO:0000256" key="3">
    <source>
        <dbReference type="ARBA" id="ARBA00023155"/>
    </source>
</evidence>
<dbReference type="OrthoDB" id="6159439at2759"/>
<evidence type="ECO:0000256" key="7">
    <source>
        <dbReference type="SAM" id="MobiDB-lite"/>
    </source>
</evidence>
<dbReference type="InterPro" id="IPR051306">
    <property type="entry name" value="Homeobox_regulator"/>
</dbReference>
<reference evidence="9" key="1">
    <citation type="submission" date="2025-08" db="UniProtKB">
        <authorList>
            <consortium name="RefSeq"/>
        </authorList>
    </citation>
    <scope>IDENTIFICATION</scope>
    <source>
        <strain evidence="9">J_2021</strain>
        <tissue evidence="9">Erythrocytes</tissue>
    </source>
</reference>
<dbReference type="AlphaFoldDB" id="A0A1L8FK81"/>
<dbReference type="PANTHER" id="PTHR46123">
    <property type="entry name" value="MIX-TYPE HOMEOBOX GENE 1-RELATED"/>
    <property type="match status" value="1"/>
</dbReference>